<evidence type="ECO:0008006" key="2">
    <source>
        <dbReference type="Google" id="ProtNLM"/>
    </source>
</evidence>
<dbReference type="PANTHER" id="PTHR43649:SF12">
    <property type="entry name" value="DIACETYLCHITOBIOSE BINDING PROTEIN DASA"/>
    <property type="match status" value="1"/>
</dbReference>
<feature type="non-terminal residue" evidence="1">
    <location>
        <position position="1"/>
    </location>
</feature>
<dbReference type="InterPro" id="IPR050490">
    <property type="entry name" value="Bact_solute-bd_prot1"/>
</dbReference>
<protein>
    <recommendedName>
        <fullName evidence="2">ABC transporter substrate-binding protein</fullName>
    </recommendedName>
</protein>
<reference evidence="1" key="1">
    <citation type="journal article" date="2014" name="Front. Microbiol.">
        <title>High frequency of phylogenetically diverse reductive dehalogenase-homologous genes in deep subseafloor sedimentary metagenomes.</title>
        <authorList>
            <person name="Kawai M."/>
            <person name="Futagami T."/>
            <person name="Toyoda A."/>
            <person name="Takaki Y."/>
            <person name="Nishi S."/>
            <person name="Hori S."/>
            <person name="Arai W."/>
            <person name="Tsubouchi T."/>
            <person name="Morono Y."/>
            <person name="Uchiyama I."/>
            <person name="Ito T."/>
            <person name="Fujiyama A."/>
            <person name="Inagaki F."/>
            <person name="Takami H."/>
        </authorList>
    </citation>
    <scope>NUCLEOTIDE SEQUENCE</scope>
    <source>
        <strain evidence="1">Expedition CK06-06</strain>
    </source>
</reference>
<proteinExistence type="predicted"/>
<dbReference type="InterPro" id="IPR006059">
    <property type="entry name" value="SBP"/>
</dbReference>
<dbReference type="SUPFAM" id="SSF53850">
    <property type="entry name" value="Periplasmic binding protein-like II"/>
    <property type="match status" value="1"/>
</dbReference>
<dbReference type="AlphaFoldDB" id="X1ESY9"/>
<dbReference type="PANTHER" id="PTHR43649">
    <property type="entry name" value="ARABINOSE-BINDING PROTEIN-RELATED"/>
    <property type="match status" value="1"/>
</dbReference>
<dbReference type="EMBL" id="BARU01001735">
    <property type="protein sequence ID" value="GAH20284.1"/>
    <property type="molecule type" value="Genomic_DNA"/>
</dbReference>
<dbReference type="Pfam" id="PF01547">
    <property type="entry name" value="SBP_bac_1"/>
    <property type="match status" value="1"/>
</dbReference>
<organism evidence="1">
    <name type="scientific">marine sediment metagenome</name>
    <dbReference type="NCBI Taxonomy" id="412755"/>
    <lineage>
        <taxon>unclassified sequences</taxon>
        <taxon>metagenomes</taxon>
        <taxon>ecological metagenomes</taxon>
    </lineage>
</organism>
<sequence length="308" mass="34143">SLDPDIVGAAVDCARYPYLRGIAPIYGLPHVGNVELFVYRKDLFDKYGLPSPPETWDEVLNAAKVIDENELDVHGVIFRGRKGNPINAGFLPIFWSFGAEVLDEEGNPTVNSPEAVAALKFFLDLAEYAPEGVEIYDASDVRDSLLSGSAAIATEVWPAWVPDLDNPEKSQVVGKIEVTVHPGQVTKSAPMIGIWHLAIPEASTRKDAAFDFLLFVTSERMQKRMALEIGLPPTRASLYVDPEVVAKYRWYPDQLKALRASKVRPRLPEWIEIDPKMGFYLNLALVGDRTPEEALNELNAEIADILGK</sequence>
<accession>X1ESY9</accession>
<comment type="caution">
    <text evidence="1">The sequence shown here is derived from an EMBL/GenBank/DDBJ whole genome shotgun (WGS) entry which is preliminary data.</text>
</comment>
<dbReference type="Gene3D" id="3.40.190.10">
    <property type="entry name" value="Periplasmic binding protein-like II"/>
    <property type="match status" value="1"/>
</dbReference>
<evidence type="ECO:0000313" key="1">
    <source>
        <dbReference type="EMBL" id="GAH20284.1"/>
    </source>
</evidence>
<name>X1ESY9_9ZZZZ</name>
<gene>
    <name evidence="1" type="ORF">S03H2_04393</name>
</gene>